<dbReference type="Proteomes" id="UP000184050">
    <property type="component" value="Unassembled WGS sequence"/>
</dbReference>
<keyword evidence="2" id="KW-1185">Reference proteome</keyword>
<dbReference type="EMBL" id="FQZE01000008">
    <property type="protein sequence ID" value="SHI93171.1"/>
    <property type="molecule type" value="Genomic_DNA"/>
</dbReference>
<dbReference type="AlphaFoldDB" id="A0A1M6F664"/>
<gene>
    <name evidence="1" type="ORF">SAMN05444280_10847</name>
</gene>
<dbReference type="STRING" id="1168035.SAMN05444280_10847"/>
<protein>
    <submittedName>
        <fullName evidence="1">Uncharacterized protein</fullName>
    </submittedName>
</protein>
<organism evidence="1 2">
    <name type="scientific">Tangfeifania diversioriginum</name>
    <dbReference type="NCBI Taxonomy" id="1168035"/>
    <lineage>
        <taxon>Bacteria</taxon>
        <taxon>Pseudomonadati</taxon>
        <taxon>Bacteroidota</taxon>
        <taxon>Bacteroidia</taxon>
        <taxon>Marinilabiliales</taxon>
        <taxon>Prolixibacteraceae</taxon>
        <taxon>Tangfeifania</taxon>
    </lineage>
</organism>
<accession>A0A1M6F664</accession>
<sequence>MSLILTNSTIDKYFGFLTRLDNISKKKLIVKLTESIEVKEETDFDLASLYGAWEDSRSSDEIIKGIRDSRVEKNNILNF</sequence>
<evidence type="ECO:0000313" key="2">
    <source>
        <dbReference type="Proteomes" id="UP000184050"/>
    </source>
</evidence>
<dbReference type="RefSeq" id="WP_217652657.1">
    <property type="nucleotide sequence ID" value="NZ_FQZE01000008.1"/>
</dbReference>
<reference evidence="1 2" key="1">
    <citation type="submission" date="2016-11" db="EMBL/GenBank/DDBJ databases">
        <authorList>
            <person name="Jaros S."/>
            <person name="Januszkiewicz K."/>
            <person name="Wedrychowicz H."/>
        </authorList>
    </citation>
    <scope>NUCLEOTIDE SEQUENCE [LARGE SCALE GENOMIC DNA]</scope>
    <source>
        <strain evidence="1 2">DSM 27063</strain>
    </source>
</reference>
<evidence type="ECO:0000313" key="1">
    <source>
        <dbReference type="EMBL" id="SHI93171.1"/>
    </source>
</evidence>
<name>A0A1M6F664_9BACT</name>
<proteinExistence type="predicted"/>